<comment type="caution">
    <text evidence="4">The sequence shown here is derived from an EMBL/GenBank/DDBJ whole genome shotgun (WGS) entry which is preliminary data.</text>
</comment>
<feature type="chain" id="PRO_5012469863" description="Fimbrial-type adhesion domain-containing protein" evidence="2">
    <location>
        <begin position="25"/>
        <end position="188"/>
    </location>
</feature>
<dbReference type="Gene3D" id="2.60.40.1090">
    <property type="entry name" value="Fimbrial-type adhesion domain"/>
    <property type="match status" value="1"/>
</dbReference>
<dbReference type="Proteomes" id="UP000216947">
    <property type="component" value="Unassembled WGS sequence"/>
</dbReference>
<dbReference type="InterPro" id="IPR036937">
    <property type="entry name" value="Adhesion_dom_fimbrial_sf"/>
</dbReference>
<evidence type="ECO:0000259" key="3">
    <source>
        <dbReference type="Pfam" id="PF00419"/>
    </source>
</evidence>
<dbReference type="PANTHER" id="PTHR33420:SF3">
    <property type="entry name" value="FIMBRIAL SUBUNIT ELFA"/>
    <property type="match status" value="1"/>
</dbReference>
<name>A0A261QU66_9BORD</name>
<gene>
    <name evidence="4" type="ORF">CAL19_16530</name>
</gene>
<dbReference type="AlphaFoldDB" id="A0A261QU66"/>
<accession>A0A261QU66</accession>
<evidence type="ECO:0000313" key="5">
    <source>
        <dbReference type="Proteomes" id="UP000216947"/>
    </source>
</evidence>
<feature type="domain" description="Fimbrial-type adhesion" evidence="3">
    <location>
        <begin position="29"/>
        <end position="187"/>
    </location>
</feature>
<dbReference type="Pfam" id="PF00419">
    <property type="entry name" value="Fimbrial"/>
    <property type="match status" value="1"/>
</dbReference>
<dbReference type="InterPro" id="IPR008966">
    <property type="entry name" value="Adhesion_dom_sf"/>
</dbReference>
<dbReference type="RefSeq" id="WP_094797432.1">
    <property type="nucleotide sequence ID" value="NZ_NEVK01000008.1"/>
</dbReference>
<keyword evidence="1 2" id="KW-0732">Signal</keyword>
<keyword evidence="5" id="KW-1185">Reference proteome</keyword>
<feature type="signal peptide" evidence="2">
    <location>
        <begin position="1"/>
        <end position="24"/>
    </location>
</feature>
<dbReference type="InterPro" id="IPR000259">
    <property type="entry name" value="Adhesion_dom_fimbrial"/>
</dbReference>
<sequence length="188" mass="19123">MKLSRIASLLAGAGVLAAANVALASEGTIHFTGEIQASTCVVDHANPHSQTVGLLPVNATAFTGTGSTAGWQQFEIKLKDCSGTTYSTARAIFESGTTVNAQGRLYNTDETGSVAGAATGVELQLRQAASGQLITIGSPTQAALDGFDIDTTAGTATMRYEAGYYAADATAVTPGSVASSVTYSVNYE</sequence>
<dbReference type="EMBL" id="NEVK01000008">
    <property type="protein sequence ID" value="OZI16298.1"/>
    <property type="molecule type" value="Genomic_DNA"/>
</dbReference>
<organism evidence="4 5">
    <name type="scientific">Bordetella genomosp. 7</name>
    <dbReference type="NCBI Taxonomy" id="1416805"/>
    <lineage>
        <taxon>Bacteria</taxon>
        <taxon>Pseudomonadati</taxon>
        <taxon>Pseudomonadota</taxon>
        <taxon>Betaproteobacteria</taxon>
        <taxon>Burkholderiales</taxon>
        <taxon>Alcaligenaceae</taxon>
        <taxon>Bordetella</taxon>
    </lineage>
</organism>
<evidence type="ECO:0000256" key="2">
    <source>
        <dbReference type="SAM" id="SignalP"/>
    </source>
</evidence>
<dbReference type="GO" id="GO:0043709">
    <property type="term" value="P:cell adhesion involved in single-species biofilm formation"/>
    <property type="evidence" value="ECO:0007669"/>
    <property type="project" value="TreeGrafter"/>
</dbReference>
<dbReference type="PANTHER" id="PTHR33420">
    <property type="entry name" value="FIMBRIAL SUBUNIT ELFA-RELATED"/>
    <property type="match status" value="1"/>
</dbReference>
<evidence type="ECO:0000313" key="4">
    <source>
        <dbReference type="EMBL" id="OZI16298.1"/>
    </source>
</evidence>
<protein>
    <recommendedName>
        <fullName evidence="3">Fimbrial-type adhesion domain-containing protein</fullName>
    </recommendedName>
</protein>
<proteinExistence type="predicted"/>
<dbReference type="InterPro" id="IPR050263">
    <property type="entry name" value="Bact_Fimbrial_Adh_Pro"/>
</dbReference>
<evidence type="ECO:0000256" key="1">
    <source>
        <dbReference type="ARBA" id="ARBA00022729"/>
    </source>
</evidence>
<dbReference type="SUPFAM" id="SSF49401">
    <property type="entry name" value="Bacterial adhesins"/>
    <property type="match status" value="1"/>
</dbReference>
<dbReference type="GO" id="GO:0009289">
    <property type="term" value="C:pilus"/>
    <property type="evidence" value="ECO:0007669"/>
    <property type="project" value="InterPro"/>
</dbReference>
<reference evidence="5" key="1">
    <citation type="submission" date="2017-05" db="EMBL/GenBank/DDBJ databases">
        <title>Complete and WGS of Bordetella genogroups.</title>
        <authorList>
            <person name="Spilker T."/>
            <person name="Lipuma J."/>
        </authorList>
    </citation>
    <scope>NUCLEOTIDE SEQUENCE [LARGE SCALE GENOMIC DNA]</scope>
    <source>
        <strain evidence="5">AU18089</strain>
    </source>
</reference>